<comment type="caution">
    <text evidence="2">The sequence shown here is derived from an EMBL/GenBank/DDBJ whole genome shotgun (WGS) entry which is preliminary data.</text>
</comment>
<evidence type="ECO:0008006" key="4">
    <source>
        <dbReference type="Google" id="ProtNLM"/>
    </source>
</evidence>
<dbReference type="AlphaFoldDB" id="A0ABD3VQS6"/>
<feature type="chain" id="PRO_5044832560" description="Secreted protein" evidence="1">
    <location>
        <begin position="31"/>
        <end position="97"/>
    </location>
</feature>
<keyword evidence="3" id="KW-1185">Reference proteome</keyword>
<evidence type="ECO:0000256" key="1">
    <source>
        <dbReference type="SAM" id="SignalP"/>
    </source>
</evidence>
<accession>A0ABD3VQS6</accession>
<name>A0ABD3VQS6_SINWO</name>
<evidence type="ECO:0000313" key="3">
    <source>
        <dbReference type="Proteomes" id="UP001634394"/>
    </source>
</evidence>
<sequence>MLTRSSAGTGADSVLLLLVITRLLTSMAEILTPMILGIHPTIKGRETSFLHVEDGVVDCQPLPPYCHLLSRLWVQVLLFCKVVQQHVVCNLSLIKGA</sequence>
<dbReference type="Proteomes" id="UP001634394">
    <property type="component" value="Unassembled WGS sequence"/>
</dbReference>
<protein>
    <recommendedName>
        <fullName evidence="4">Secreted protein</fullName>
    </recommendedName>
</protein>
<dbReference type="EMBL" id="JBJQND010000010">
    <property type="protein sequence ID" value="KAL3863048.1"/>
    <property type="molecule type" value="Genomic_DNA"/>
</dbReference>
<reference evidence="2 3" key="1">
    <citation type="submission" date="2024-11" db="EMBL/GenBank/DDBJ databases">
        <title>Chromosome-level genome assembly of the freshwater bivalve Anodonta woodiana.</title>
        <authorList>
            <person name="Chen X."/>
        </authorList>
    </citation>
    <scope>NUCLEOTIDE SEQUENCE [LARGE SCALE GENOMIC DNA]</scope>
    <source>
        <strain evidence="2">MN2024</strain>
        <tissue evidence="2">Gills</tissue>
    </source>
</reference>
<evidence type="ECO:0000313" key="2">
    <source>
        <dbReference type="EMBL" id="KAL3863048.1"/>
    </source>
</evidence>
<gene>
    <name evidence="2" type="ORF">ACJMK2_004830</name>
</gene>
<feature type="signal peptide" evidence="1">
    <location>
        <begin position="1"/>
        <end position="30"/>
    </location>
</feature>
<organism evidence="2 3">
    <name type="scientific">Sinanodonta woodiana</name>
    <name type="common">Chinese pond mussel</name>
    <name type="synonym">Anodonta woodiana</name>
    <dbReference type="NCBI Taxonomy" id="1069815"/>
    <lineage>
        <taxon>Eukaryota</taxon>
        <taxon>Metazoa</taxon>
        <taxon>Spiralia</taxon>
        <taxon>Lophotrochozoa</taxon>
        <taxon>Mollusca</taxon>
        <taxon>Bivalvia</taxon>
        <taxon>Autobranchia</taxon>
        <taxon>Heteroconchia</taxon>
        <taxon>Palaeoheterodonta</taxon>
        <taxon>Unionida</taxon>
        <taxon>Unionoidea</taxon>
        <taxon>Unionidae</taxon>
        <taxon>Unioninae</taxon>
        <taxon>Sinanodonta</taxon>
    </lineage>
</organism>
<proteinExistence type="predicted"/>
<keyword evidence="1" id="KW-0732">Signal</keyword>